<sequence>MEKIAIFSDVHGNLSALNAFFDDAKKCGATDYWFLGDLFGPGPDVEELWNKLKEINPSVLIRGNWEDFFINSLHQNSKVPTNIKTIERYIINHLKDPDKICQEIEQYPISTEKTINDVKIGLSHNLPYDNQGDSLSIRSSSKNLAELFTGKRKNIDIAIYAHIHHPTMRYVDLNCLNQQVANYDYSLADERLVLNIGSIGLPFDKPTHLYKECRAEYLLLEVGDEGDVYPRLKRISYNNSPTFEKAIKNDLPFKEQYINNFEL</sequence>
<dbReference type="PIRSF" id="PIRSF000883">
    <property type="entry name" value="Pesterase_MJ0912"/>
    <property type="match status" value="1"/>
</dbReference>
<feature type="domain" description="Calcineurin-like phosphoesterase" evidence="2">
    <location>
        <begin position="3"/>
        <end position="207"/>
    </location>
</feature>
<evidence type="ECO:0000259" key="2">
    <source>
        <dbReference type="Pfam" id="PF12850"/>
    </source>
</evidence>
<dbReference type="STRING" id="1423750.FC89_GL001550"/>
<dbReference type="PATRIC" id="fig|1423750.3.peg.1592"/>
<gene>
    <name evidence="3" type="ORF">FC89_GL001550</name>
</gene>
<evidence type="ECO:0000313" key="4">
    <source>
        <dbReference type="Proteomes" id="UP000051451"/>
    </source>
</evidence>
<dbReference type="InterPro" id="IPR011152">
    <property type="entry name" value="Pesterase_MJ0912"/>
</dbReference>
<dbReference type="AlphaFoldDB" id="A0A0R1VRX5"/>
<organism evidence="3 4">
    <name type="scientific">Liquorilactobacillus ghanensis DSM 18630</name>
    <dbReference type="NCBI Taxonomy" id="1423750"/>
    <lineage>
        <taxon>Bacteria</taxon>
        <taxon>Bacillati</taxon>
        <taxon>Bacillota</taxon>
        <taxon>Bacilli</taxon>
        <taxon>Lactobacillales</taxon>
        <taxon>Lactobacillaceae</taxon>
        <taxon>Liquorilactobacillus</taxon>
    </lineage>
</organism>
<evidence type="ECO:0000313" key="3">
    <source>
        <dbReference type="EMBL" id="KRM08213.1"/>
    </source>
</evidence>
<dbReference type="GO" id="GO:0005737">
    <property type="term" value="C:cytoplasm"/>
    <property type="evidence" value="ECO:0007669"/>
    <property type="project" value="TreeGrafter"/>
</dbReference>
<dbReference type="GO" id="GO:0016791">
    <property type="term" value="F:phosphatase activity"/>
    <property type="evidence" value="ECO:0007669"/>
    <property type="project" value="TreeGrafter"/>
</dbReference>
<evidence type="ECO:0000256" key="1">
    <source>
        <dbReference type="ARBA" id="ARBA00008950"/>
    </source>
</evidence>
<dbReference type="OrthoDB" id="9813918at2"/>
<dbReference type="PANTHER" id="PTHR42850">
    <property type="entry name" value="METALLOPHOSPHOESTERASE"/>
    <property type="match status" value="1"/>
</dbReference>
<dbReference type="Pfam" id="PF12850">
    <property type="entry name" value="Metallophos_2"/>
    <property type="match status" value="1"/>
</dbReference>
<accession>A0A0R1VRX5</accession>
<name>A0A0R1VRX5_9LACO</name>
<comment type="similarity">
    <text evidence="1">Belongs to the metallophosphoesterase superfamily. YfcE family.</text>
</comment>
<dbReference type="InterPro" id="IPR024654">
    <property type="entry name" value="Calcineurin-like_PHP_lpxH"/>
</dbReference>
<dbReference type="InterPro" id="IPR050126">
    <property type="entry name" value="Ap4A_hydrolase"/>
</dbReference>
<dbReference type="RefSeq" id="WP_057870500.1">
    <property type="nucleotide sequence ID" value="NZ_AZGB01000001.1"/>
</dbReference>
<proteinExistence type="inferred from homology"/>
<dbReference type="EMBL" id="AZGB01000001">
    <property type="protein sequence ID" value="KRM08213.1"/>
    <property type="molecule type" value="Genomic_DNA"/>
</dbReference>
<protein>
    <submittedName>
        <fullName evidence="3">Metallophosphoesterase</fullName>
    </submittedName>
</protein>
<comment type="caution">
    <text evidence="3">The sequence shown here is derived from an EMBL/GenBank/DDBJ whole genome shotgun (WGS) entry which is preliminary data.</text>
</comment>
<dbReference type="Proteomes" id="UP000051451">
    <property type="component" value="Unassembled WGS sequence"/>
</dbReference>
<dbReference type="GeneID" id="98317753"/>
<keyword evidence="4" id="KW-1185">Reference proteome</keyword>
<dbReference type="InterPro" id="IPR029052">
    <property type="entry name" value="Metallo-depent_PP-like"/>
</dbReference>
<dbReference type="SUPFAM" id="SSF56300">
    <property type="entry name" value="Metallo-dependent phosphatases"/>
    <property type="match status" value="1"/>
</dbReference>
<dbReference type="Gene3D" id="3.60.21.10">
    <property type="match status" value="1"/>
</dbReference>
<reference evidence="3 4" key="1">
    <citation type="journal article" date="2015" name="Genome Announc.">
        <title>Expanding the biotechnology potential of lactobacilli through comparative genomics of 213 strains and associated genera.</title>
        <authorList>
            <person name="Sun Z."/>
            <person name="Harris H.M."/>
            <person name="McCann A."/>
            <person name="Guo C."/>
            <person name="Argimon S."/>
            <person name="Zhang W."/>
            <person name="Yang X."/>
            <person name="Jeffery I.B."/>
            <person name="Cooney J.C."/>
            <person name="Kagawa T.F."/>
            <person name="Liu W."/>
            <person name="Song Y."/>
            <person name="Salvetti E."/>
            <person name="Wrobel A."/>
            <person name="Rasinkangas P."/>
            <person name="Parkhill J."/>
            <person name="Rea M.C."/>
            <person name="O'Sullivan O."/>
            <person name="Ritari J."/>
            <person name="Douillard F.P."/>
            <person name="Paul Ross R."/>
            <person name="Yang R."/>
            <person name="Briner A.E."/>
            <person name="Felis G.E."/>
            <person name="de Vos W.M."/>
            <person name="Barrangou R."/>
            <person name="Klaenhammer T.R."/>
            <person name="Caufield P.W."/>
            <person name="Cui Y."/>
            <person name="Zhang H."/>
            <person name="O'Toole P.W."/>
        </authorList>
    </citation>
    <scope>NUCLEOTIDE SEQUENCE [LARGE SCALE GENOMIC DNA]</scope>
    <source>
        <strain evidence="3 4">DSM 18630</strain>
    </source>
</reference>
<dbReference type="PANTHER" id="PTHR42850:SF2">
    <property type="entry name" value="BLL5683 PROTEIN"/>
    <property type="match status" value="1"/>
</dbReference>